<dbReference type="EMBL" id="JBAMMX010000007">
    <property type="protein sequence ID" value="KAK6935969.1"/>
    <property type="molecule type" value="Genomic_DNA"/>
</dbReference>
<accession>A0AAN8ZCY0</accession>
<comment type="subcellular location">
    <subcellularLocation>
        <location evidence="1">Nucleus</location>
    </subcellularLocation>
</comment>
<evidence type="ECO:0000259" key="2">
    <source>
        <dbReference type="Pfam" id="PF26175"/>
    </source>
</evidence>
<keyword evidence="4" id="KW-1185">Reference proteome</keyword>
<name>A0AAN8ZCY0_9MAGN</name>
<keyword evidence="1" id="KW-0479">Metal-binding</keyword>
<evidence type="ECO:0000313" key="3">
    <source>
        <dbReference type="EMBL" id="KAK6935969.1"/>
    </source>
</evidence>
<dbReference type="Pfam" id="PF26175">
    <property type="entry name" value="HTH_FAR1"/>
    <property type="match status" value="1"/>
</dbReference>
<dbReference type="InterPro" id="IPR031052">
    <property type="entry name" value="FHY3/FAR1"/>
</dbReference>
<dbReference type="AlphaFoldDB" id="A0AAN8ZCY0"/>
<protein>
    <recommendedName>
        <fullName evidence="1">Protein FAR1-RELATED SEQUENCE</fullName>
    </recommendedName>
</protein>
<comment type="similarity">
    <text evidence="1">Belongs to the FHY3/FAR1 family.</text>
</comment>
<dbReference type="PANTHER" id="PTHR31669:SF185">
    <property type="entry name" value="PROTEIN FAR1-RELATED SEQUENCE"/>
    <property type="match status" value="1"/>
</dbReference>
<dbReference type="GO" id="GO:0006355">
    <property type="term" value="P:regulation of DNA-templated transcription"/>
    <property type="evidence" value="ECO:0007669"/>
    <property type="project" value="UniProtKB-UniRule"/>
</dbReference>
<gene>
    <name evidence="3" type="ORF">RJ641_032999</name>
</gene>
<dbReference type="GO" id="GO:0005634">
    <property type="term" value="C:nucleus"/>
    <property type="evidence" value="ECO:0007669"/>
    <property type="project" value="UniProtKB-SubCell"/>
</dbReference>
<dbReference type="PANTHER" id="PTHR31669">
    <property type="entry name" value="PROTEIN FAR1-RELATED SEQUENCE 10-RELATED"/>
    <property type="match status" value="1"/>
</dbReference>
<keyword evidence="1" id="KW-0539">Nucleus</keyword>
<dbReference type="Proteomes" id="UP001370490">
    <property type="component" value="Unassembled WGS sequence"/>
</dbReference>
<sequence length="510" mass="58767">MTSEPSKNIWIRRQQCPCGDWKCYVACDGDDEDSSLASRLNKTRTIHLPNLWNFARKNGFSIRTERLRLRPRLGVCKQDFYRSGFAPARKKQTDDQVWLLLAYRKIHEADQERILLMSKAGFPIHCIVKVLELEKGIQGGHLPFLERDVRNFVQNWKKLVQENDALQTEKRENDMMELLEACRAMKEADQNFVYNFTVDEDDKVENIAWSYGDSIHAFNMFSDVVYFDTSCRSITYGIVYGVWLGIDNYGRIIFFGCVFLQGEMPILSLGLDRLVRFIKGRCPQTILTDLDPGLQEAIRSELPNTRHHVDEFGLWWNQMVSQFGLNSNGHIALLSSLCASWSASYTGGYFLARISTVAFLKSVDAFLKGIFSAQTCLRSFFEQVGIYELVLSLQYAISEMANGILCRCALRVLVVKNYFQLPERYFPIPWRRESSLVPYNDQCTQYGTDEWFHEFHSPTETHFAESSMRKEHSEFVQTELRKELTRLLNEVRNVPPGDGVGTDLALSSTG</sequence>
<feature type="domain" description="FAR1-related sequence 11-like HTH-like" evidence="2">
    <location>
        <begin position="105"/>
        <end position="159"/>
    </location>
</feature>
<keyword evidence="1" id="KW-0863">Zinc-finger</keyword>
<evidence type="ECO:0000256" key="1">
    <source>
        <dbReference type="RuleBase" id="RU367018"/>
    </source>
</evidence>
<reference evidence="3 4" key="1">
    <citation type="submission" date="2023-12" db="EMBL/GenBank/DDBJ databases">
        <title>A high-quality genome assembly for Dillenia turbinata (Dilleniales).</title>
        <authorList>
            <person name="Chanderbali A."/>
        </authorList>
    </citation>
    <scope>NUCLEOTIDE SEQUENCE [LARGE SCALE GENOMIC DNA]</scope>
    <source>
        <strain evidence="3">LSX21</strain>
        <tissue evidence="3">Leaf</tissue>
    </source>
</reference>
<comment type="caution">
    <text evidence="3">The sequence shown here is derived from an EMBL/GenBank/DDBJ whole genome shotgun (WGS) entry which is preliminary data.</text>
</comment>
<organism evidence="3 4">
    <name type="scientific">Dillenia turbinata</name>
    <dbReference type="NCBI Taxonomy" id="194707"/>
    <lineage>
        <taxon>Eukaryota</taxon>
        <taxon>Viridiplantae</taxon>
        <taxon>Streptophyta</taxon>
        <taxon>Embryophyta</taxon>
        <taxon>Tracheophyta</taxon>
        <taxon>Spermatophyta</taxon>
        <taxon>Magnoliopsida</taxon>
        <taxon>eudicotyledons</taxon>
        <taxon>Gunneridae</taxon>
        <taxon>Pentapetalae</taxon>
        <taxon>Dilleniales</taxon>
        <taxon>Dilleniaceae</taxon>
        <taxon>Dillenia</taxon>
    </lineage>
</organism>
<comment type="function">
    <text evidence="1">Putative transcription activator involved in regulating light control of development.</text>
</comment>
<evidence type="ECO:0000313" key="4">
    <source>
        <dbReference type="Proteomes" id="UP001370490"/>
    </source>
</evidence>
<proteinExistence type="inferred from homology"/>
<dbReference type="InterPro" id="IPR058778">
    <property type="entry name" value="HTH_FAR1-11-like"/>
</dbReference>
<dbReference type="GO" id="GO:0008270">
    <property type="term" value="F:zinc ion binding"/>
    <property type="evidence" value="ECO:0007669"/>
    <property type="project" value="UniProtKB-UniRule"/>
</dbReference>
<keyword evidence="1" id="KW-0862">Zinc</keyword>